<evidence type="ECO:0000313" key="2">
    <source>
        <dbReference type="EMBL" id="AVP99259.1"/>
    </source>
</evidence>
<proteinExistence type="inferred from homology"/>
<accession>A0A2P1PWP1</accession>
<dbReference type="GO" id="GO:0015562">
    <property type="term" value="F:efflux transmembrane transporter activity"/>
    <property type="evidence" value="ECO:0007669"/>
    <property type="project" value="InterPro"/>
</dbReference>
<dbReference type="PANTHER" id="PTHR30203">
    <property type="entry name" value="OUTER MEMBRANE CATION EFFLUX PROTEIN"/>
    <property type="match status" value="1"/>
</dbReference>
<dbReference type="EMBL" id="CP027860">
    <property type="protein sequence ID" value="AVP99259.1"/>
    <property type="molecule type" value="Genomic_DNA"/>
</dbReference>
<dbReference type="Proteomes" id="UP000241074">
    <property type="component" value="Chromosome"/>
</dbReference>
<dbReference type="OrthoDB" id="9791261at2"/>
<comment type="similarity">
    <text evidence="1">Belongs to the outer membrane factor (OMF) (TC 1.B.17) family.</text>
</comment>
<dbReference type="InterPro" id="IPR010131">
    <property type="entry name" value="MdtP/NodT-like"/>
</dbReference>
<dbReference type="PANTHER" id="PTHR30203:SF24">
    <property type="entry name" value="BLR4935 PROTEIN"/>
    <property type="match status" value="1"/>
</dbReference>
<dbReference type="KEGG" id="xba:C7S18_19740"/>
<reference evidence="2 3" key="2">
    <citation type="submission" date="2018-03" db="EMBL/GenBank/DDBJ databases">
        <authorList>
            <person name="Keele B.F."/>
        </authorList>
    </citation>
    <scope>NUCLEOTIDE SEQUENCE [LARGE SCALE GENOMIC DNA]</scope>
    <source>
        <strain evidence="2 3">D13</strain>
    </source>
</reference>
<protein>
    <submittedName>
        <fullName evidence="2">TolC family protein</fullName>
    </submittedName>
</protein>
<dbReference type="AlphaFoldDB" id="A0A2P1PWP1"/>
<sequence>MPPWRLEAAAENLLGTGDLATFDGAEITISLASVIERGGKRAARSTLADAHRQTAELMREGRQLDILAEVARRYLDAAAAHALAALLREDLTQRERLLQAALQRRRAGIEQEAAPLSADAQRARTAAELEQSVRRAQHARQRLAVLWGSTAADFSIVPADFDQLPPVPSYQRVAGLLADTPELKWFAHESRLREARLQLARTSSIADIDWQVGVRRLESGSDFGLVGSISIPLGSAARADSGIRAADAELAAIAFEREGRERILQSTLVEAWAQIDLATTQAQRIDREVIPALNRAAEAAERSYRAGASSLLEWNQMQVEIVAARRERLDAALTAYRGLIELQRLTGQTFSVGTPQAGGATP</sequence>
<dbReference type="InterPro" id="IPR003423">
    <property type="entry name" value="OMP_efflux"/>
</dbReference>
<gene>
    <name evidence="2" type="ORF">C7S18_19740</name>
</gene>
<dbReference type="SUPFAM" id="SSF56954">
    <property type="entry name" value="Outer membrane efflux proteins (OEP)"/>
    <property type="match status" value="1"/>
</dbReference>
<evidence type="ECO:0000256" key="1">
    <source>
        <dbReference type="ARBA" id="ARBA00007613"/>
    </source>
</evidence>
<reference evidence="2 3" key="1">
    <citation type="submission" date="2018-03" db="EMBL/GenBank/DDBJ databases">
        <title>Ahniella affigens gen. nov., sp. nov., a gammaproteobacterium isolated from sandy soil near a stream.</title>
        <authorList>
            <person name="Ko Y."/>
            <person name="Kim J.-H."/>
        </authorList>
    </citation>
    <scope>NUCLEOTIDE SEQUENCE [LARGE SCALE GENOMIC DNA]</scope>
    <source>
        <strain evidence="2 3">D13</strain>
    </source>
</reference>
<organism evidence="2 3">
    <name type="scientific">Ahniella affigens</name>
    <dbReference type="NCBI Taxonomy" id="2021234"/>
    <lineage>
        <taxon>Bacteria</taxon>
        <taxon>Pseudomonadati</taxon>
        <taxon>Pseudomonadota</taxon>
        <taxon>Gammaproteobacteria</taxon>
        <taxon>Lysobacterales</taxon>
        <taxon>Rhodanobacteraceae</taxon>
        <taxon>Ahniella</taxon>
    </lineage>
</organism>
<dbReference type="Pfam" id="PF02321">
    <property type="entry name" value="OEP"/>
    <property type="match status" value="2"/>
</dbReference>
<name>A0A2P1PWP1_9GAMM</name>
<evidence type="ECO:0000313" key="3">
    <source>
        <dbReference type="Proteomes" id="UP000241074"/>
    </source>
</evidence>
<dbReference type="Gene3D" id="1.20.1600.10">
    <property type="entry name" value="Outer membrane efflux proteins (OEP)"/>
    <property type="match status" value="1"/>
</dbReference>
<keyword evidence="3" id="KW-1185">Reference proteome</keyword>